<evidence type="ECO:0000313" key="2">
    <source>
        <dbReference type="EMBL" id="WVY90002.1"/>
    </source>
</evidence>
<sequence>MSSARSKRPLNTEDSKADSNILLAKPKKHQKKIKEKDGIDTNFIILFFKQKMRGIMEGHGEISDGSKRNHVTKEPISELLAIADGKAQEKIEKTDRSDAPLRKPLMFGKAASSIPKPKGGRHLDMAWEWNSLRDVNNKSVVTCDFCLKTTTGGITRAKEHQMGLKGDDVSSCQKIPPEIRLKIRRAYENQQTSRRESCAKKVRVSIVQFFRENGIPFNAARSKSFKKMIEAVGDYGKNLSAPSYPELKVPLLKKELRKTQFKCSIKSDATGDGEPSGVNTPHTVPTVIVPIEEKKEEKHDEKLVNEITKPKVTKVYVRRKHMVKMLDDTTNQVELREIA</sequence>
<reference evidence="2 3" key="1">
    <citation type="journal article" date="2023" name="Life. Sci Alliance">
        <title>Evolutionary insights into 3D genome organization and epigenetic landscape of Vigna mungo.</title>
        <authorList>
            <person name="Junaid A."/>
            <person name="Singh B."/>
            <person name="Bhatia S."/>
        </authorList>
    </citation>
    <scope>NUCLEOTIDE SEQUENCE [LARGE SCALE GENOMIC DNA]</scope>
    <source>
        <strain evidence="2">Urdbean</strain>
    </source>
</reference>
<dbReference type="EMBL" id="CP144690">
    <property type="protein sequence ID" value="WVY90002.1"/>
    <property type="molecule type" value="Genomic_DNA"/>
</dbReference>
<dbReference type="PANTHER" id="PTHR46951">
    <property type="entry name" value="BED-TYPE DOMAIN-CONTAINING PROTEIN"/>
    <property type="match status" value="1"/>
</dbReference>
<evidence type="ECO:0000256" key="1">
    <source>
        <dbReference type="SAM" id="MobiDB-lite"/>
    </source>
</evidence>
<evidence type="ECO:0008006" key="4">
    <source>
        <dbReference type="Google" id="ProtNLM"/>
    </source>
</evidence>
<protein>
    <recommendedName>
        <fullName evidence="4">BED-type domain-containing protein</fullName>
    </recommendedName>
</protein>
<accession>A0AAQ3MFE9</accession>
<dbReference type="AlphaFoldDB" id="A0AAQ3MFE9"/>
<organism evidence="2 3">
    <name type="scientific">Vigna mungo</name>
    <name type="common">Black gram</name>
    <name type="synonym">Phaseolus mungo</name>
    <dbReference type="NCBI Taxonomy" id="3915"/>
    <lineage>
        <taxon>Eukaryota</taxon>
        <taxon>Viridiplantae</taxon>
        <taxon>Streptophyta</taxon>
        <taxon>Embryophyta</taxon>
        <taxon>Tracheophyta</taxon>
        <taxon>Spermatophyta</taxon>
        <taxon>Magnoliopsida</taxon>
        <taxon>eudicotyledons</taxon>
        <taxon>Gunneridae</taxon>
        <taxon>Pentapetalae</taxon>
        <taxon>rosids</taxon>
        <taxon>fabids</taxon>
        <taxon>Fabales</taxon>
        <taxon>Fabaceae</taxon>
        <taxon>Papilionoideae</taxon>
        <taxon>50 kb inversion clade</taxon>
        <taxon>NPAAA clade</taxon>
        <taxon>indigoferoid/millettioid clade</taxon>
        <taxon>Phaseoleae</taxon>
        <taxon>Vigna</taxon>
    </lineage>
</organism>
<proteinExistence type="predicted"/>
<gene>
    <name evidence="2" type="ORF">V8G54_035516</name>
</gene>
<feature type="region of interest" description="Disordered" evidence="1">
    <location>
        <begin position="1"/>
        <end position="29"/>
    </location>
</feature>
<name>A0AAQ3MFE9_VIGMU</name>
<evidence type="ECO:0000313" key="3">
    <source>
        <dbReference type="Proteomes" id="UP001374535"/>
    </source>
</evidence>
<keyword evidence="3" id="KW-1185">Reference proteome</keyword>
<dbReference type="PANTHER" id="PTHR46951:SF2">
    <property type="entry name" value="BED-TYPE DOMAIN-CONTAINING PROTEIN"/>
    <property type="match status" value="1"/>
</dbReference>
<dbReference type="Proteomes" id="UP001374535">
    <property type="component" value="Chromosome 11"/>
</dbReference>